<evidence type="ECO:0000313" key="1">
    <source>
        <dbReference type="EMBL" id="SDB87647.1"/>
    </source>
</evidence>
<dbReference type="Proteomes" id="UP000242501">
    <property type="component" value="Unassembled WGS sequence"/>
</dbReference>
<protein>
    <submittedName>
        <fullName evidence="1">Uncharacterized protein</fullName>
    </submittedName>
</protein>
<name>A0A1G6H019_9GAMM</name>
<dbReference type="AlphaFoldDB" id="A0A1G6H019"/>
<keyword evidence="2" id="KW-1185">Reference proteome</keyword>
<organism evidence="1 2">
    <name type="scientific">Acinetobacter boissieri</name>
    <dbReference type="NCBI Taxonomy" id="1219383"/>
    <lineage>
        <taxon>Bacteria</taxon>
        <taxon>Pseudomonadati</taxon>
        <taxon>Pseudomonadota</taxon>
        <taxon>Gammaproteobacteria</taxon>
        <taxon>Moraxellales</taxon>
        <taxon>Moraxellaceae</taxon>
        <taxon>Acinetobacter</taxon>
    </lineage>
</organism>
<evidence type="ECO:0000313" key="2">
    <source>
        <dbReference type="Proteomes" id="UP000242501"/>
    </source>
</evidence>
<gene>
    <name evidence="1" type="ORF">SAMN05421733_103106</name>
</gene>
<proteinExistence type="predicted"/>
<dbReference type="EMBL" id="FMYL01000003">
    <property type="protein sequence ID" value="SDB87647.1"/>
    <property type="molecule type" value="Genomic_DNA"/>
</dbReference>
<dbReference type="RefSeq" id="WP_092747071.1">
    <property type="nucleotide sequence ID" value="NZ_FMYL01000003.1"/>
</dbReference>
<dbReference type="STRING" id="1219383.SAMN05421733_103106"/>
<accession>A0A1G6H019</accession>
<reference evidence="2" key="1">
    <citation type="submission" date="2016-09" db="EMBL/GenBank/DDBJ databases">
        <authorList>
            <person name="Varghese N."/>
            <person name="Submissions S."/>
        </authorList>
    </citation>
    <scope>NUCLEOTIDE SEQUENCE [LARGE SCALE GENOMIC DNA]</scope>
    <source>
        <strain evidence="2">ANC 4422</strain>
    </source>
</reference>
<sequence>MKTVVKYILLKSKEYQLGHALYEDEIDVASDYFDKIATHLEYQNRSFKVLSKELTRKKIYDDTDAVESQTIVIKVVSVV</sequence>
<dbReference type="OrthoDB" id="6706802at2"/>